<dbReference type="Gramene" id="PHT81745">
    <property type="protein sequence ID" value="PHT81745"/>
    <property type="gene ID" value="T459_14760"/>
</dbReference>
<gene>
    <name evidence="2" type="ORF">T459_14760</name>
</gene>
<reference evidence="2 3" key="2">
    <citation type="journal article" date="2017" name="Genome Biol.">
        <title>New reference genome sequences of hot pepper reveal the massive evolution of plant disease-resistance genes by retroduplication.</title>
        <authorList>
            <person name="Kim S."/>
            <person name="Park J."/>
            <person name="Yeom S.I."/>
            <person name="Kim Y.M."/>
            <person name="Seo E."/>
            <person name="Kim K.T."/>
            <person name="Kim M.S."/>
            <person name="Lee J.M."/>
            <person name="Cheong K."/>
            <person name="Shin H.S."/>
            <person name="Kim S.B."/>
            <person name="Han K."/>
            <person name="Lee J."/>
            <person name="Park M."/>
            <person name="Lee H.A."/>
            <person name="Lee H.Y."/>
            <person name="Lee Y."/>
            <person name="Oh S."/>
            <person name="Lee J.H."/>
            <person name="Choi E."/>
            <person name="Choi E."/>
            <person name="Lee S.E."/>
            <person name="Jeon J."/>
            <person name="Kim H."/>
            <person name="Choi G."/>
            <person name="Song H."/>
            <person name="Lee J."/>
            <person name="Lee S.C."/>
            <person name="Kwon J.K."/>
            <person name="Lee H.Y."/>
            <person name="Koo N."/>
            <person name="Hong Y."/>
            <person name="Kim R.W."/>
            <person name="Kang W.H."/>
            <person name="Huh J.H."/>
            <person name="Kang B.C."/>
            <person name="Yang T.J."/>
            <person name="Lee Y.H."/>
            <person name="Bennetzen J.L."/>
            <person name="Choi D."/>
        </authorList>
    </citation>
    <scope>NUCLEOTIDE SEQUENCE [LARGE SCALE GENOMIC DNA]</scope>
    <source>
        <strain evidence="3">cv. CM334</strain>
    </source>
</reference>
<protein>
    <submittedName>
        <fullName evidence="2">Uncharacterized protein</fullName>
    </submittedName>
</protein>
<organism evidence="2 3">
    <name type="scientific">Capsicum annuum</name>
    <name type="common">Capsicum pepper</name>
    <dbReference type="NCBI Taxonomy" id="4072"/>
    <lineage>
        <taxon>Eukaryota</taxon>
        <taxon>Viridiplantae</taxon>
        <taxon>Streptophyta</taxon>
        <taxon>Embryophyta</taxon>
        <taxon>Tracheophyta</taxon>
        <taxon>Spermatophyta</taxon>
        <taxon>Magnoliopsida</taxon>
        <taxon>eudicotyledons</taxon>
        <taxon>Gunneridae</taxon>
        <taxon>Pentapetalae</taxon>
        <taxon>asterids</taxon>
        <taxon>lamiids</taxon>
        <taxon>Solanales</taxon>
        <taxon>Solanaceae</taxon>
        <taxon>Solanoideae</taxon>
        <taxon>Capsiceae</taxon>
        <taxon>Capsicum</taxon>
    </lineage>
</organism>
<dbReference type="STRING" id="4072.A0A2G2ZIJ2"/>
<feature type="region of interest" description="Disordered" evidence="1">
    <location>
        <begin position="1"/>
        <end position="44"/>
    </location>
</feature>
<dbReference type="Proteomes" id="UP000222542">
    <property type="component" value="Unassembled WGS sequence"/>
</dbReference>
<name>A0A2G2ZIJ2_CAPAN</name>
<comment type="caution">
    <text evidence="2">The sequence shown here is derived from an EMBL/GenBank/DDBJ whole genome shotgun (WGS) entry which is preliminary data.</text>
</comment>
<dbReference type="EMBL" id="AYRZ02000005">
    <property type="protein sequence ID" value="PHT81745.1"/>
    <property type="molecule type" value="Genomic_DNA"/>
</dbReference>
<evidence type="ECO:0000313" key="3">
    <source>
        <dbReference type="Proteomes" id="UP000222542"/>
    </source>
</evidence>
<reference evidence="2 3" key="1">
    <citation type="journal article" date="2014" name="Nat. Genet.">
        <title>Genome sequence of the hot pepper provides insights into the evolution of pungency in Capsicum species.</title>
        <authorList>
            <person name="Kim S."/>
            <person name="Park M."/>
            <person name="Yeom S.I."/>
            <person name="Kim Y.M."/>
            <person name="Lee J.M."/>
            <person name="Lee H.A."/>
            <person name="Seo E."/>
            <person name="Choi J."/>
            <person name="Cheong K."/>
            <person name="Kim K.T."/>
            <person name="Jung K."/>
            <person name="Lee G.W."/>
            <person name="Oh S.K."/>
            <person name="Bae C."/>
            <person name="Kim S.B."/>
            <person name="Lee H.Y."/>
            <person name="Kim S.Y."/>
            <person name="Kim M.S."/>
            <person name="Kang B.C."/>
            <person name="Jo Y.D."/>
            <person name="Yang H.B."/>
            <person name="Jeong H.J."/>
            <person name="Kang W.H."/>
            <person name="Kwon J.K."/>
            <person name="Shin C."/>
            <person name="Lim J.Y."/>
            <person name="Park J.H."/>
            <person name="Huh J.H."/>
            <person name="Kim J.S."/>
            <person name="Kim B.D."/>
            <person name="Cohen O."/>
            <person name="Paran I."/>
            <person name="Suh M.C."/>
            <person name="Lee S.B."/>
            <person name="Kim Y.K."/>
            <person name="Shin Y."/>
            <person name="Noh S.J."/>
            <person name="Park J."/>
            <person name="Seo Y.S."/>
            <person name="Kwon S.Y."/>
            <person name="Kim H.A."/>
            <person name="Park J.M."/>
            <person name="Kim H.J."/>
            <person name="Choi S.B."/>
            <person name="Bosland P.W."/>
            <person name="Reeves G."/>
            <person name="Jo S.H."/>
            <person name="Lee B.W."/>
            <person name="Cho H.T."/>
            <person name="Choi H.S."/>
            <person name="Lee M.S."/>
            <person name="Yu Y."/>
            <person name="Do Choi Y."/>
            <person name="Park B.S."/>
            <person name="van Deynze A."/>
            <person name="Ashrafi H."/>
            <person name="Hill T."/>
            <person name="Kim W.T."/>
            <person name="Pai H.S."/>
            <person name="Ahn H.K."/>
            <person name="Yeam I."/>
            <person name="Giovannoni J.J."/>
            <person name="Rose J.K."/>
            <person name="Sorensen I."/>
            <person name="Lee S.J."/>
            <person name="Kim R.W."/>
            <person name="Choi I.Y."/>
            <person name="Choi B.S."/>
            <person name="Lim J.S."/>
            <person name="Lee Y.H."/>
            <person name="Choi D."/>
        </authorList>
    </citation>
    <scope>NUCLEOTIDE SEQUENCE [LARGE SCALE GENOMIC DNA]</scope>
    <source>
        <strain evidence="3">cv. CM334</strain>
    </source>
</reference>
<sequence length="262" mass="29167">MWTGHDWVSSLPEDTNNPERRKGLESGNAASTNRSFEGQMVLSTSGRQSLPITEMNPCNFNANTSPLGEEDAEYVGSDRTKEDRSEYHYLESSDKVPLDIFAVTKMEISESKISLVYAGDTGDSSRIPSDWHESKTRLNDLVVNPERELGCASDDVDNKFDCSGYWLQAVVLSKSTPPGPVFQHQPKRLLVHRRGEEETRDLEVGCTKDTLASSRIETVVSDRKVNSTKSTRKEKLKGIREDYLIVVPKGSLGVDELANLLA</sequence>
<keyword evidence="3" id="KW-1185">Reference proteome</keyword>
<evidence type="ECO:0000313" key="2">
    <source>
        <dbReference type="EMBL" id="PHT81745.1"/>
    </source>
</evidence>
<accession>A0A2G2ZIJ2</accession>
<feature type="compositionally biased region" description="Polar residues" evidence="1">
    <location>
        <begin position="28"/>
        <end position="44"/>
    </location>
</feature>
<proteinExistence type="predicted"/>
<evidence type="ECO:0000256" key="1">
    <source>
        <dbReference type="SAM" id="MobiDB-lite"/>
    </source>
</evidence>
<dbReference type="AlphaFoldDB" id="A0A2G2ZIJ2"/>